<dbReference type="PROSITE" id="PS50835">
    <property type="entry name" value="IG_LIKE"/>
    <property type="match status" value="4"/>
</dbReference>
<reference evidence="6" key="2">
    <citation type="submission" date="2025-04" db="UniProtKB">
        <authorList>
            <consortium name="RefSeq"/>
        </authorList>
    </citation>
    <scope>IDENTIFICATION</scope>
    <source>
        <tissue evidence="6">Brain</tissue>
    </source>
</reference>
<sequence>MMLLECFIFGMIAFLMTGAHCEVTEVFAEAGSQAVLPCKCSSTSPVPSAIIWSKANKGTVWRKQKSGLQYWGSSWAQKGASRVRCPHSLFEKGDYSLQINDVREEDGGLYSCSLECGNQVTENKVMLRIITVSVSPLIPVWGRDVSVTCNVTPWPNGAAVQWMLNNSPFARQSGTTLRTVTPQNVVKERATARLTGNWTCLVHYMWKEGQASASLSVKGIIQPPDDNTKVYAAVGSTVALPCVFSHDLVPSSLVWEKLQPGSRSKPVFSRLPPSFSQSQPSQLPWDKSASLKEVELKDEGKYRCSGTIQGQRLARNMQLIVAKIDSSLSKKKDSVTLTCQLSDASEVTDYEWVHVTYDINGTQSVGSIQKGKTLNIDQGSEENWGEWTCRFSSKVGVLGNVTYQVQQMSGLSGQKSKGFSHNTATVVGLSFLLLVLLLILAQMYKNHQRRKRILQYPALETIVHTISNEREERERSRVKK</sequence>
<dbReference type="InterPro" id="IPR013783">
    <property type="entry name" value="Ig-like_fold"/>
</dbReference>
<dbReference type="RefSeq" id="XP_018538255.1">
    <property type="nucleotide sequence ID" value="XM_018682739.2"/>
</dbReference>
<evidence type="ECO:0000256" key="2">
    <source>
        <dbReference type="SAM" id="SignalP"/>
    </source>
</evidence>
<dbReference type="GeneTree" id="ENSGT00990000203876"/>
<keyword evidence="1" id="KW-1133">Transmembrane helix</keyword>
<dbReference type="Proteomes" id="UP000314980">
    <property type="component" value="Unassembled WGS sequence"/>
</dbReference>
<evidence type="ECO:0000313" key="5">
    <source>
        <dbReference type="Proteomes" id="UP000314980"/>
    </source>
</evidence>
<dbReference type="SUPFAM" id="SSF48726">
    <property type="entry name" value="Immunoglobulin"/>
    <property type="match status" value="3"/>
</dbReference>
<feature type="signal peptide" evidence="2">
    <location>
        <begin position="1"/>
        <end position="21"/>
    </location>
</feature>
<dbReference type="GO" id="GO:0042110">
    <property type="term" value="P:T cell activation"/>
    <property type="evidence" value="ECO:0007669"/>
    <property type="project" value="TreeGrafter"/>
</dbReference>
<feature type="domain" description="Ig-like" evidence="3">
    <location>
        <begin position="224"/>
        <end position="314"/>
    </location>
</feature>
<dbReference type="InterPro" id="IPR013106">
    <property type="entry name" value="Ig_V-set"/>
</dbReference>
<feature type="transmembrane region" description="Helical" evidence="1">
    <location>
        <begin position="424"/>
        <end position="444"/>
    </location>
</feature>
<dbReference type="PANTHER" id="PTHR11422">
    <property type="entry name" value="T-CELL SURFACE GLYCOPROTEIN CD4"/>
    <property type="match status" value="1"/>
</dbReference>
<organism evidence="4 5">
    <name type="scientific">Lates calcarifer</name>
    <name type="common">Barramundi</name>
    <name type="synonym">Holocentrus calcarifer</name>
    <dbReference type="NCBI Taxonomy" id="8187"/>
    <lineage>
        <taxon>Eukaryota</taxon>
        <taxon>Metazoa</taxon>
        <taxon>Chordata</taxon>
        <taxon>Craniata</taxon>
        <taxon>Vertebrata</taxon>
        <taxon>Euteleostomi</taxon>
        <taxon>Actinopterygii</taxon>
        <taxon>Neopterygii</taxon>
        <taxon>Teleostei</taxon>
        <taxon>Neoteleostei</taxon>
        <taxon>Acanthomorphata</taxon>
        <taxon>Carangaria</taxon>
        <taxon>Carangaria incertae sedis</taxon>
        <taxon>Centropomidae</taxon>
        <taxon>Lates</taxon>
    </lineage>
</organism>
<dbReference type="SMART" id="SM00408">
    <property type="entry name" value="IGc2"/>
    <property type="match status" value="3"/>
</dbReference>
<dbReference type="GO" id="GO:0070374">
    <property type="term" value="P:positive regulation of ERK1 and ERK2 cascade"/>
    <property type="evidence" value="ECO:0007669"/>
    <property type="project" value="TreeGrafter"/>
</dbReference>
<reference evidence="4" key="3">
    <citation type="submission" date="2025-05" db="UniProtKB">
        <authorList>
            <consortium name="Ensembl"/>
        </authorList>
    </citation>
    <scope>IDENTIFICATION</scope>
</reference>
<feature type="domain" description="Ig-like" evidence="3">
    <location>
        <begin position="142"/>
        <end position="216"/>
    </location>
</feature>
<feature type="domain" description="Ig-like" evidence="3">
    <location>
        <begin position="317"/>
        <end position="409"/>
    </location>
</feature>
<dbReference type="PANTHER" id="PTHR11422:SF12">
    <property type="entry name" value="MICROFIBRIL-ASSOCIATED GLYCOPROTEIN 3"/>
    <property type="match status" value="1"/>
</dbReference>
<dbReference type="Pfam" id="PF07686">
    <property type="entry name" value="V-set"/>
    <property type="match status" value="1"/>
</dbReference>
<accession>A0A4W6DGL3</accession>
<dbReference type="Gene3D" id="2.60.40.10">
    <property type="entry name" value="Immunoglobulins"/>
    <property type="match status" value="3"/>
</dbReference>
<dbReference type="GO" id="GO:0042289">
    <property type="term" value="F:MHC class II protein binding"/>
    <property type="evidence" value="ECO:0007669"/>
    <property type="project" value="TreeGrafter"/>
</dbReference>
<reference evidence="5" key="1">
    <citation type="submission" date="2015-09" db="EMBL/GenBank/DDBJ databases">
        <authorList>
            <person name="Sai Rama Sridatta P."/>
        </authorList>
    </citation>
    <scope>NUCLEOTIDE SEQUENCE [LARGE SCALE GENOMIC DNA]</scope>
</reference>
<evidence type="ECO:0000313" key="6">
    <source>
        <dbReference type="RefSeq" id="XP_018538255.1"/>
    </source>
</evidence>
<evidence type="ECO:0000313" key="4">
    <source>
        <dbReference type="Ensembl" id="ENSLCAP00010024067.1"/>
    </source>
</evidence>
<dbReference type="GO" id="GO:0045121">
    <property type="term" value="C:membrane raft"/>
    <property type="evidence" value="ECO:0007669"/>
    <property type="project" value="TreeGrafter"/>
</dbReference>
<dbReference type="SMART" id="SM00409">
    <property type="entry name" value="IG"/>
    <property type="match status" value="4"/>
</dbReference>
<gene>
    <name evidence="4 6" type="primary">LOC108887353</name>
</gene>
<dbReference type="OrthoDB" id="9937043at2759"/>
<proteinExistence type="predicted"/>
<dbReference type="Ensembl" id="ENSLCAT00010024595.1">
    <property type="protein sequence ID" value="ENSLCAP00010024067.1"/>
    <property type="gene ID" value="ENSLCAG00010011293.1"/>
</dbReference>
<dbReference type="InterPro" id="IPR003599">
    <property type="entry name" value="Ig_sub"/>
</dbReference>
<dbReference type="InterPro" id="IPR007110">
    <property type="entry name" value="Ig-like_dom"/>
</dbReference>
<dbReference type="KEGG" id="lcf:108887353"/>
<evidence type="ECO:0000259" key="3">
    <source>
        <dbReference type="PROSITE" id="PS50835"/>
    </source>
</evidence>
<dbReference type="GeneID" id="108887353"/>
<dbReference type="InterPro" id="IPR003598">
    <property type="entry name" value="Ig_sub2"/>
</dbReference>
<dbReference type="GO" id="GO:0009897">
    <property type="term" value="C:external side of plasma membrane"/>
    <property type="evidence" value="ECO:0007669"/>
    <property type="project" value="TreeGrafter"/>
</dbReference>
<feature type="chain" id="PRO_5044613068" evidence="2">
    <location>
        <begin position="22"/>
        <end position="480"/>
    </location>
</feature>
<name>A0A4W6DGL3_LATCA</name>
<dbReference type="GO" id="GO:1990782">
    <property type="term" value="F:protein tyrosine kinase binding"/>
    <property type="evidence" value="ECO:0007669"/>
    <property type="project" value="TreeGrafter"/>
</dbReference>
<keyword evidence="1" id="KW-0812">Transmembrane</keyword>
<dbReference type="Proteomes" id="UP000694890">
    <property type="component" value="Linkage group LG15"/>
</dbReference>
<protein>
    <submittedName>
        <fullName evidence="6">Lymphocyte activation gene 3 protein</fullName>
    </submittedName>
</protein>
<dbReference type="GO" id="GO:0035723">
    <property type="term" value="P:interleukin-15-mediated signaling pathway"/>
    <property type="evidence" value="ECO:0007669"/>
    <property type="project" value="TreeGrafter"/>
</dbReference>
<keyword evidence="1" id="KW-0472">Membrane</keyword>
<evidence type="ECO:0000256" key="1">
    <source>
        <dbReference type="SAM" id="Phobius"/>
    </source>
</evidence>
<dbReference type="InterPro" id="IPR036179">
    <property type="entry name" value="Ig-like_dom_sf"/>
</dbReference>
<feature type="domain" description="Ig-like" evidence="3">
    <location>
        <begin position="31"/>
        <end position="128"/>
    </location>
</feature>
<keyword evidence="2" id="KW-0732">Signal</keyword>
<dbReference type="AlphaFoldDB" id="A0A4W6DGL3"/>
<keyword evidence="5" id="KW-1185">Reference proteome</keyword>
<dbReference type="InParanoid" id="A0A4W6DGL3"/>